<proteinExistence type="predicted"/>
<evidence type="ECO:0000313" key="3">
    <source>
        <dbReference type="Proteomes" id="UP000219453"/>
    </source>
</evidence>
<feature type="region of interest" description="Disordered" evidence="1">
    <location>
        <begin position="96"/>
        <end position="125"/>
    </location>
</feature>
<name>A0A285N6H9_NATPI</name>
<dbReference type="OrthoDB" id="202777at2157"/>
<feature type="compositionally biased region" description="Basic and acidic residues" evidence="1">
    <location>
        <begin position="96"/>
        <end position="110"/>
    </location>
</feature>
<dbReference type="Proteomes" id="UP000219453">
    <property type="component" value="Unassembled WGS sequence"/>
</dbReference>
<dbReference type="InterPro" id="IPR045397">
    <property type="entry name" value="TumE-like"/>
</dbReference>
<protein>
    <submittedName>
        <fullName evidence="2">Uncharacterized protein</fullName>
    </submittedName>
</protein>
<evidence type="ECO:0000313" key="2">
    <source>
        <dbReference type="EMBL" id="SNZ03311.1"/>
    </source>
</evidence>
<feature type="region of interest" description="Disordered" evidence="1">
    <location>
        <begin position="1"/>
        <end position="23"/>
    </location>
</feature>
<gene>
    <name evidence="2" type="ORF">SAMN06269185_0244</name>
</gene>
<dbReference type="EMBL" id="OBEJ01000001">
    <property type="protein sequence ID" value="SNZ03311.1"/>
    <property type="molecule type" value="Genomic_DNA"/>
</dbReference>
<dbReference type="Pfam" id="PF20126">
    <property type="entry name" value="TumE"/>
    <property type="match status" value="1"/>
</dbReference>
<evidence type="ECO:0000256" key="1">
    <source>
        <dbReference type="SAM" id="MobiDB-lite"/>
    </source>
</evidence>
<dbReference type="AlphaFoldDB" id="A0A285N6H9"/>
<organism evidence="2 3">
    <name type="scientific">Natronoarchaeum philippinense</name>
    <dbReference type="NCBI Taxonomy" id="558529"/>
    <lineage>
        <taxon>Archaea</taxon>
        <taxon>Methanobacteriati</taxon>
        <taxon>Methanobacteriota</taxon>
        <taxon>Stenosarchaea group</taxon>
        <taxon>Halobacteria</taxon>
        <taxon>Halobacteriales</taxon>
        <taxon>Natronoarchaeaceae</taxon>
    </lineage>
</organism>
<sequence>MNRREDGGSPDDGSGAPVDFDRLDRIEERLATDERFDRIEREPEFAPDRLVCIWDSRFYPNSVSTARVEIVWFENGDFSIQYHEEHIQSEFDHRWDRHPSDHNARDHIHPGPDAPTPGNDASHPADWRDVLSNVLAEIERRQRAFWSD</sequence>
<keyword evidence="3" id="KW-1185">Reference proteome</keyword>
<accession>A0A285N6H9</accession>
<dbReference type="RefSeq" id="WP_097007300.1">
    <property type="nucleotide sequence ID" value="NZ_OBEJ01000001.1"/>
</dbReference>
<reference evidence="2 3" key="1">
    <citation type="submission" date="2017-09" db="EMBL/GenBank/DDBJ databases">
        <authorList>
            <person name="Ehlers B."/>
            <person name="Leendertz F.H."/>
        </authorList>
    </citation>
    <scope>NUCLEOTIDE SEQUENCE [LARGE SCALE GENOMIC DNA]</scope>
    <source>
        <strain evidence="2 3">DSM 27208</strain>
    </source>
</reference>